<reference evidence="2 3" key="1">
    <citation type="journal article" date="2019" name="Sci. Rep.">
        <title>Orb-weaving spider Araneus ventricosus genome elucidates the spidroin gene catalogue.</title>
        <authorList>
            <person name="Kono N."/>
            <person name="Nakamura H."/>
            <person name="Ohtoshi R."/>
            <person name="Moran D.A.P."/>
            <person name="Shinohara A."/>
            <person name="Yoshida Y."/>
            <person name="Fujiwara M."/>
            <person name="Mori M."/>
            <person name="Tomita M."/>
            <person name="Arakawa K."/>
        </authorList>
    </citation>
    <scope>NUCLEOTIDE SEQUENCE [LARGE SCALE GENOMIC DNA]</scope>
</reference>
<keyword evidence="1" id="KW-0812">Transmembrane</keyword>
<protein>
    <submittedName>
        <fullName evidence="2">Uncharacterized protein</fullName>
    </submittedName>
</protein>
<dbReference type="Proteomes" id="UP000499080">
    <property type="component" value="Unassembled WGS sequence"/>
</dbReference>
<comment type="caution">
    <text evidence="2">The sequence shown here is derived from an EMBL/GenBank/DDBJ whole genome shotgun (WGS) entry which is preliminary data.</text>
</comment>
<keyword evidence="1" id="KW-0472">Membrane</keyword>
<evidence type="ECO:0000256" key="1">
    <source>
        <dbReference type="SAM" id="Phobius"/>
    </source>
</evidence>
<dbReference type="AlphaFoldDB" id="A0A4Y2SFP7"/>
<name>A0A4Y2SFP7_ARAVE</name>
<evidence type="ECO:0000313" key="2">
    <source>
        <dbReference type="EMBL" id="GBN86701.1"/>
    </source>
</evidence>
<dbReference type="EMBL" id="BGPR01021424">
    <property type="protein sequence ID" value="GBN86701.1"/>
    <property type="molecule type" value="Genomic_DNA"/>
</dbReference>
<proteinExistence type="predicted"/>
<organism evidence="2 3">
    <name type="scientific">Araneus ventricosus</name>
    <name type="common">Orbweaver spider</name>
    <name type="synonym">Epeira ventricosa</name>
    <dbReference type="NCBI Taxonomy" id="182803"/>
    <lineage>
        <taxon>Eukaryota</taxon>
        <taxon>Metazoa</taxon>
        <taxon>Ecdysozoa</taxon>
        <taxon>Arthropoda</taxon>
        <taxon>Chelicerata</taxon>
        <taxon>Arachnida</taxon>
        <taxon>Araneae</taxon>
        <taxon>Araneomorphae</taxon>
        <taxon>Entelegynae</taxon>
        <taxon>Araneoidea</taxon>
        <taxon>Araneidae</taxon>
        <taxon>Araneus</taxon>
    </lineage>
</organism>
<keyword evidence="1" id="KW-1133">Transmembrane helix</keyword>
<accession>A0A4Y2SFP7</accession>
<keyword evidence="3" id="KW-1185">Reference proteome</keyword>
<gene>
    <name evidence="2" type="ORF">AVEN_272211_1</name>
</gene>
<sequence length="113" mass="12667">MRTANLTVCMSGNAINRVLLMYSHGTDLVKPNSLAIWNLCLITLAIIIIPYSEQVSPLLVTLTQSSRISNQVKTDVSRLTYCKDLTGLHKHLDCGFKDFTPLYYVILYSLDVS</sequence>
<feature type="transmembrane region" description="Helical" evidence="1">
    <location>
        <begin position="34"/>
        <end position="52"/>
    </location>
</feature>
<evidence type="ECO:0000313" key="3">
    <source>
        <dbReference type="Proteomes" id="UP000499080"/>
    </source>
</evidence>